<sequence>MYLRRCHSRLRITPLSTLGFHQATSTQRPGIRMPTSHNDNFFGVFDDITASLFAPNIVVSTWSKDKLLERPLKLQLLPIQTIIIVVLDSA</sequence>
<dbReference type="AlphaFoldDB" id="G2XXZ3"/>
<accession>G2XXZ3</accession>
<reference evidence="2" key="1">
    <citation type="journal article" date="2011" name="PLoS Genet.">
        <title>Genomic analysis of the necrotrophic fungal pathogens Sclerotinia sclerotiorum and Botrytis cinerea.</title>
        <authorList>
            <person name="Amselem J."/>
            <person name="Cuomo C.A."/>
            <person name="van Kan J.A."/>
            <person name="Viaud M."/>
            <person name="Benito E.P."/>
            <person name="Couloux A."/>
            <person name="Coutinho P.M."/>
            <person name="de Vries R.P."/>
            <person name="Dyer P.S."/>
            <person name="Fillinger S."/>
            <person name="Fournier E."/>
            <person name="Gout L."/>
            <person name="Hahn M."/>
            <person name="Kohn L."/>
            <person name="Lapalu N."/>
            <person name="Plummer K.M."/>
            <person name="Pradier J.M."/>
            <person name="Quevillon E."/>
            <person name="Sharon A."/>
            <person name="Simon A."/>
            <person name="ten Have A."/>
            <person name="Tudzynski B."/>
            <person name="Tudzynski P."/>
            <person name="Wincker P."/>
            <person name="Andrew M."/>
            <person name="Anthouard V."/>
            <person name="Beever R.E."/>
            <person name="Beffa R."/>
            <person name="Benoit I."/>
            <person name="Bouzid O."/>
            <person name="Brault B."/>
            <person name="Chen Z."/>
            <person name="Choquer M."/>
            <person name="Collemare J."/>
            <person name="Cotton P."/>
            <person name="Danchin E.G."/>
            <person name="Da Silva C."/>
            <person name="Gautier A."/>
            <person name="Giraud C."/>
            <person name="Giraud T."/>
            <person name="Gonzalez C."/>
            <person name="Grossetete S."/>
            <person name="Guldener U."/>
            <person name="Henrissat B."/>
            <person name="Howlett B.J."/>
            <person name="Kodira C."/>
            <person name="Kretschmer M."/>
            <person name="Lappartient A."/>
            <person name="Leroch M."/>
            <person name="Levis C."/>
            <person name="Mauceli E."/>
            <person name="Neuveglise C."/>
            <person name="Oeser B."/>
            <person name="Pearson M."/>
            <person name="Poulain J."/>
            <person name="Poussereau N."/>
            <person name="Quesneville H."/>
            <person name="Rascle C."/>
            <person name="Schumacher J."/>
            <person name="Segurens B."/>
            <person name="Sexton A."/>
            <person name="Silva E."/>
            <person name="Sirven C."/>
            <person name="Soanes D.M."/>
            <person name="Talbot N.J."/>
            <person name="Templeton M."/>
            <person name="Yandava C."/>
            <person name="Yarden O."/>
            <person name="Zeng Q."/>
            <person name="Rollins J.A."/>
            <person name="Lebrun M.H."/>
            <person name="Dickman M."/>
        </authorList>
    </citation>
    <scope>NUCLEOTIDE SEQUENCE [LARGE SCALE GENOMIC DNA]</scope>
    <source>
        <strain evidence="2">T4</strain>
    </source>
</reference>
<evidence type="ECO:0000313" key="1">
    <source>
        <dbReference type="EMBL" id="CCD45330.1"/>
    </source>
</evidence>
<name>G2XXZ3_BOTF4</name>
<proteinExistence type="predicted"/>
<dbReference type="EMBL" id="FQ790277">
    <property type="protein sequence ID" value="CCD45330.1"/>
    <property type="molecule type" value="Genomic_DNA"/>
</dbReference>
<dbReference type="InParanoid" id="G2XXZ3"/>
<dbReference type="HOGENOM" id="CLU_2440577_0_0_1"/>
<dbReference type="Proteomes" id="UP000008177">
    <property type="component" value="Unplaced contigs"/>
</dbReference>
<protein>
    <submittedName>
        <fullName evidence="1">Uncharacterized protein</fullName>
    </submittedName>
</protein>
<evidence type="ECO:0000313" key="2">
    <source>
        <dbReference type="Proteomes" id="UP000008177"/>
    </source>
</evidence>
<organism evidence="1 2">
    <name type="scientific">Botryotinia fuckeliana (strain T4)</name>
    <name type="common">Noble rot fungus</name>
    <name type="synonym">Botrytis cinerea</name>
    <dbReference type="NCBI Taxonomy" id="999810"/>
    <lineage>
        <taxon>Eukaryota</taxon>
        <taxon>Fungi</taxon>
        <taxon>Dikarya</taxon>
        <taxon>Ascomycota</taxon>
        <taxon>Pezizomycotina</taxon>
        <taxon>Leotiomycetes</taxon>
        <taxon>Helotiales</taxon>
        <taxon>Sclerotiniaceae</taxon>
        <taxon>Botrytis</taxon>
    </lineage>
</organism>
<gene>
    <name evidence="1" type="ORF">BofuT4_uP120360.1</name>
</gene>